<dbReference type="InterPro" id="IPR036390">
    <property type="entry name" value="WH_DNA-bd_sf"/>
</dbReference>
<feature type="domain" description="HTH marR-type" evidence="1">
    <location>
        <begin position="1"/>
        <end position="136"/>
    </location>
</feature>
<dbReference type="Gene3D" id="1.10.10.10">
    <property type="entry name" value="Winged helix-like DNA-binding domain superfamily/Winged helix DNA-binding domain"/>
    <property type="match status" value="1"/>
</dbReference>
<dbReference type="InterPro" id="IPR000835">
    <property type="entry name" value="HTH_MarR-typ"/>
</dbReference>
<protein>
    <submittedName>
        <fullName evidence="2">MarR family winged helix-turn-helix transcriptional regulator</fullName>
    </submittedName>
</protein>
<dbReference type="InterPro" id="IPR036388">
    <property type="entry name" value="WH-like_DNA-bd_sf"/>
</dbReference>
<comment type="caution">
    <text evidence="2">The sequence shown here is derived from an EMBL/GenBank/DDBJ whole genome shotgun (WGS) entry which is preliminary data.</text>
</comment>
<proteinExistence type="predicted"/>
<dbReference type="PROSITE" id="PS50995">
    <property type="entry name" value="HTH_MARR_2"/>
    <property type="match status" value="1"/>
</dbReference>
<dbReference type="RefSeq" id="WP_165935555.1">
    <property type="nucleotide sequence ID" value="NZ_JBHSWA010000001.1"/>
</dbReference>
<gene>
    <name evidence="2" type="ORF">ACFQAU_11905</name>
</gene>
<dbReference type="SMART" id="SM00347">
    <property type="entry name" value="HTH_MARR"/>
    <property type="match status" value="1"/>
</dbReference>
<evidence type="ECO:0000313" key="3">
    <source>
        <dbReference type="Proteomes" id="UP001596403"/>
    </source>
</evidence>
<dbReference type="EMBL" id="JBHSWA010000001">
    <property type="protein sequence ID" value="MFC6642297.1"/>
    <property type="molecule type" value="Genomic_DNA"/>
</dbReference>
<sequence length="152" mass="16659">MQFDPVKLHYLLHAATLVEEKLRHRLSEIGISPRQARVIDALARMGAVSQITLAREFAITPASMSTMTGRLIAADIITRKVDPTEVRSNIVELTPRGRALLADVHAAWRDIDTLIAETLGAEDAAAHATLNRRLRDRLGGKVPGLASDNTHK</sequence>
<reference evidence="3" key="1">
    <citation type="journal article" date="2019" name="Int. J. Syst. Evol. Microbiol.">
        <title>The Global Catalogue of Microorganisms (GCM) 10K type strain sequencing project: providing services to taxonomists for standard genome sequencing and annotation.</title>
        <authorList>
            <consortium name="The Broad Institute Genomics Platform"/>
            <consortium name="The Broad Institute Genome Sequencing Center for Infectious Disease"/>
            <person name="Wu L."/>
            <person name="Ma J."/>
        </authorList>
    </citation>
    <scope>NUCLEOTIDE SEQUENCE [LARGE SCALE GENOMIC DNA]</scope>
    <source>
        <strain evidence="3">NBRC 111368</strain>
    </source>
</reference>
<dbReference type="InterPro" id="IPR039422">
    <property type="entry name" value="MarR/SlyA-like"/>
</dbReference>
<organism evidence="2 3">
    <name type="scientific">Sulfitobacter profundi</name>
    <dbReference type="NCBI Taxonomy" id="2679961"/>
    <lineage>
        <taxon>Bacteria</taxon>
        <taxon>Pseudomonadati</taxon>
        <taxon>Pseudomonadota</taxon>
        <taxon>Alphaproteobacteria</taxon>
        <taxon>Rhodobacterales</taxon>
        <taxon>Roseobacteraceae</taxon>
        <taxon>Sulfitobacter</taxon>
    </lineage>
</organism>
<dbReference type="PANTHER" id="PTHR33164:SF43">
    <property type="entry name" value="HTH-TYPE TRANSCRIPTIONAL REPRESSOR YETL"/>
    <property type="match status" value="1"/>
</dbReference>
<evidence type="ECO:0000259" key="1">
    <source>
        <dbReference type="PROSITE" id="PS50995"/>
    </source>
</evidence>
<dbReference type="PANTHER" id="PTHR33164">
    <property type="entry name" value="TRANSCRIPTIONAL REGULATOR, MARR FAMILY"/>
    <property type="match status" value="1"/>
</dbReference>
<keyword evidence="3" id="KW-1185">Reference proteome</keyword>
<accession>A0ABW1YYS1</accession>
<evidence type="ECO:0000313" key="2">
    <source>
        <dbReference type="EMBL" id="MFC6642297.1"/>
    </source>
</evidence>
<dbReference type="Pfam" id="PF12802">
    <property type="entry name" value="MarR_2"/>
    <property type="match status" value="1"/>
</dbReference>
<dbReference type="SUPFAM" id="SSF46785">
    <property type="entry name" value="Winged helix' DNA-binding domain"/>
    <property type="match status" value="1"/>
</dbReference>
<name>A0ABW1YYS1_9RHOB</name>
<dbReference type="Proteomes" id="UP001596403">
    <property type="component" value="Unassembled WGS sequence"/>
</dbReference>